<dbReference type="PANTHER" id="PTHR46401">
    <property type="entry name" value="GLYCOSYLTRANSFERASE WBBK-RELATED"/>
    <property type="match status" value="1"/>
</dbReference>
<dbReference type="SUPFAM" id="SSF53756">
    <property type="entry name" value="UDP-Glycosyltransferase/glycogen phosphorylase"/>
    <property type="match status" value="1"/>
</dbReference>
<evidence type="ECO:0000313" key="5">
    <source>
        <dbReference type="Proteomes" id="UP001057561"/>
    </source>
</evidence>
<dbReference type="Pfam" id="PF00534">
    <property type="entry name" value="Glycos_transf_1"/>
    <property type="match status" value="1"/>
</dbReference>
<dbReference type="Pfam" id="PF13439">
    <property type="entry name" value="Glyco_transf_4"/>
    <property type="match status" value="1"/>
</dbReference>
<dbReference type="Proteomes" id="UP001057561">
    <property type="component" value="Chromosome"/>
</dbReference>
<dbReference type="EMBL" id="CP099464">
    <property type="protein sequence ID" value="UUO16213.1"/>
    <property type="molecule type" value="Genomic_DNA"/>
</dbReference>
<evidence type="ECO:0000259" key="3">
    <source>
        <dbReference type="Pfam" id="PF13439"/>
    </source>
</evidence>
<dbReference type="CDD" id="cd03809">
    <property type="entry name" value="GT4_MtfB-like"/>
    <property type="match status" value="1"/>
</dbReference>
<evidence type="ECO:0000259" key="2">
    <source>
        <dbReference type="Pfam" id="PF00534"/>
    </source>
</evidence>
<feature type="domain" description="Glycosyltransferase subfamily 4-like N-terminal" evidence="3">
    <location>
        <begin position="17"/>
        <end position="178"/>
    </location>
</feature>
<accession>A0ABY5M075</accession>
<dbReference type="RefSeq" id="WP_257121557.1">
    <property type="nucleotide sequence ID" value="NZ_CP099464.1"/>
</dbReference>
<evidence type="ECO:0000256" key="1">
    <source>
        <dbReference type="ARBA" id="ARBA00022679"/>
    </source>
</evidence>
<evidence type="ECO:0000313" key="4">
    <source>
        <dbReference type="EMBL" id="UUO16213.1"/>
    </source>
</evidence>
<feature type="domain" description="Glycosyl transferase family 1" evidence="2">
    <location>
        <begin position="198"/>
        <end position="353"/>
    </location>
</feature>
<reference evidence="4" key="1">
    <citation type="submission" date="2022-06" db="EMBL/GenBank/DDBJ databases">
        <title>Nostosin G and Spiroidesin B from the Cyanobacterium Dolichospermum sp. NIES-1697.</title>
        <authorList>
            <person name="Phan C.-S."/>
            <person name="Mehjabin J.J."/>
            <person name="Anas A.R.J."/>
            <person name="Hayasaka M."/>
            <person name="Onoki R."/>
            <person name="Wang J."/>
            <person name="Umezawa T."/>
            <person name="Washio K."/>
            <person name="Morikawa M."/>
            <person name="Okino T."/>
        </authorList>
    </citation>
    <scope>NUCLEOTIDE SEQUENCE</scope>
    <source>
        <strain evidence="4">NIES-1697</strain>
    </source>
</reference>
<organism evidence="4 5">
    <name type="scientific">Dolichospermum heterosporum TAC447</name>
    <dbReference type="NCBI Taxonomy" id="747523"/>
    <lineage>
        <taxon>Bacteria</taxon>
        <taxon>Bacillati</taxon>
        <taxon>Cyanobacteriota</taxon>
        <taxon>Cyanophyceae</taxon>
        <taxon>Nostocales</taxon>
        <taxon>Aphanizomenonaceae</taxon>
        <taxon>Dolichospermum</taxon>
        <taxon>Dolichospermum heterosporum</taxon>
    </lineage>
</organism>
<sequence length="377" mass="43673">MKIAFNARLLNSPTLRGWNRYTINLLVELSSLGIELFLYSDRPLHESHLAKLPKDSYQVRISPPMRYILWEQYWLPKQCEQDQVDILHGPLNFGLPWFSPCPRILTLHDAIDQIYYSQNIPWYQKLNLANLQTRFYHWVARHRADYIITVSEYSKQDIVKYLQVPENKITVIYEAADANFHQEVIPSQRLQIRSKYKLELPYIFYIGGWEKRKNIPFLLKAFAEANLDGVELVLAGGKDEQRDPLLELGESLGIANRLQLLGWVDDEDLPGLYAEAICFVYPSEYEGFGLQLCEAMAVGCPVLAARSTCLPEILGDGGETFSISETTELANLLQHIERDKSNYHDLVNKAKKRSLEFNWQITSRQTEEIYKEIAKNI</sequence>
<proteinExistence type="predicted"/>
<gene>
    <name evidence="4" type="ORF">NG743_03960</name>
</gene>
<keyword evidence="5" id="KW-1185">Reference proteome</keyword>
<keyword evidence="1" id="KW-0808">Transferase</keyword>
<dbReference type="InterPro" id="IPR028098">
    <property type="entry name" value="Glyco_trans_4-like_N"/>
</dbReference>
<dbReference type="Gene3D" id="3.40.50.2000">
    <property type="entry name" value="Glycogen Phosphorylase B"/>
    <property type="match status" value="2"/>
</dbReference>
<dbReference type="PANTHER" id="PTHR46401:SF2">
    <property type="entry name" value="GLYCOSYLTRANSFERASE WBBK-RELATED"/>
    <property type="match status" value="1"/>
</dbReference>
<name>A0ABY5M075_9CYAN</name>
<dbReference type="InterPro" id="IPR001296">
    <property type="entry name" value="Glyco_trans_1"/>
</dbReference>
<protein>
    <submittedName>
        <fullName evidence="4">Glycosyltransferase family 4 protein</fullName>
    </submittedName>
</protein>